<feature type="transmembrane region" description="Helical" evidence="1">
    <location>
        <begin position="21"/>
        <end position="39"/>
    </location>
</feature>
<dbReference type="EMBL" id="NKYE01000004">
    <property type="protein sequence ID" value="OZM73735.1"/>
    <property type="molecule type" value="Genomic_DNA"/>
</dbReference>
<reference evidence="2 3" key="1">
    <citation type="submission" date="2017-07" db="EMBL/GenBank/DDBJ databases">
        <title>Amycolatopsis antarcticus sp. nov., isolated from the surface of an Antarcticus brown macroalga.</title>
        <authorList>
            <person name="Wang J."/>
            <person name="Leiva S."/>
            <person name="Huang J."/>
            <person name="Huang Y."/>
        </authorList>
    </citation>
    <scope>NUCLEOTIDE SEQUENCE [LARGE SCALE GENOMIC DNA]</scope>
    <source>
        <strain evidence="2 3">AU-G6</strain>
    </source>
</reference>
<feature type="transmembrane region" description="Helical" evidence="1">
    <location>
        <begin position="156"/>
        <end position="181"/>
    </location>
</feature>
<feature type="transmembrane region" description="Helical" evidence="1">
    <location>
        <begin position="264"/>
        <end position="287"/>
    </location>
</feature>
<sequence length="294" mass="30743">MGNLIKAELRKTLTTKSWWGLLIPAVVFSFGFAFGWGNVVNEFGDYLGSSDARTLTSILGLDPDALPVGLLAMAHGINIGTIFPMIFGVFALAGEYGKKTISTTFLTAPNRGAALTAKMVTYIGWGVLYGVVNVLFASLGTVLTVDGARMPDTGQFIGVLGAGVLATTLATLFGIGVGAMWRSVTGSVITLMIYMLIVENILIIVAYASLDLDWLGGVLPNGAANGIVGAIGAEAFGAAGVTLPGLDAQLQWSLQFAAGAPGAFSWWASALIFGGWTLAFFGTGWFVNQRRDIT</sequence>
<feature type="transmembrane region" description="Helical" evidence="1">
    <location>
        <begin position="70"/>
        <end position="94"/>
    </location>
</feature>
<organism evidence="2 3">
    <name type="scientific">Amycolatopsis antarctica</name>
    <dbReference type="NCBI Taxonomy" id="1854586"/>
    <lineage>
        <taxon>Bacteria</taxon>
        <taxon>Bacillati</taxon>
        <taxon>Actinomycetota</taxon>
        <taxon>Actinomycetes</taxon>
        <taxon>Pseudonocardiales</taxon>
        <taxon>Pseudonocardiaceae</taxon>
        <taxon>Amycolatopsis</taxon>
    </lineage>
</organism>
<gene>
    <name evidence="2" type="ORF">CFN78_09500</name>
</gene>
<keyword evidence="1" id="KW-1133">Transmembrane helix</keyword>
<feature type="transmembrane region" description="Helical" evidence="1">
    <location>
        <begin position="188"/>
        <end position="210"/>
    </location>
</feature>
<proteinExistence type="predicted"/>
<feature type="transmembrane region" description="Helical" evidence="1">
    <location>
        <begin position="115"/>
        <end position="136"/>
    </location>
</feature>
<evidence type="ECO:0000256" key="1">
    <source>
        <dbReference type="SAM" id="Phobius"/>
    </source>
</evidence>
<dbReference type="OrthoDB" id="5244396at2"/>
<keyword evidence="1" id="KW-0812">Transmembrane</keyword>
<dbReference type="RefSeq" id="WP_094862252.1">
    <property type="nucleotide sequence ID" value="NZ_NKYE01000004.1"/>
</dbReference>
<protein>
    <submittedName>
        <fullName evidence="2">ABC transporter permease</fullName>
    </submittedName>
</protein>
<comment type="caution">
    <text evidence="2">The sequence shown here is derived from an EMBL/GenBank/DDBJ whole genome shotgun (WGS) entry which is preliminary data.</text>
</comment>
<dbReference type="AlphaFoldDB" id="A0A263D8L7"/>
<evidence type="ECO:0000313" key="3">
    <source>
        <dbReference type="Proteomes" id="UP000242444"/>
    </source>
</evidence>
<keyword evidence="3" id="KW-1185">Reference proteome</keyword>
<evidence type="ECO:0000313" key="2">
    <source>
        <dbReference type="EMBL" id="OZM73735.1"/>
    </source>
</evidence>
<name>A0A263D8L7_9PSEU</name>
<dbReference type="Proteomes" id="UP000242444">
    <property type="component" value="Unassembled WGS sequence"/>
</dbReference>
<dbReference type="InParanoid" id="A0A263D8L7"/>
<accession>A0A263D8L7</accession>
<keyword evidence="1" id="KW-0472">Membrane</keyword>